<dbReference type="Gramene" id="TKW26116">
    <property type="protein sequence ID" value="TKW26116"/>
    <property type="gene ID" value="SEVIR_3G165300v2"/>
</dbReference>
<reference evidence="1" key="1">
    <citation type="submission" date="2019-03" db="EMBL/GenBank/DDBJ databases">
        <title>WGS assembly of Setaria viridis.</title>
        <authorList>
            <person name="Huang P."/>
            <person name="Jenkins J."/>
            <person name="Grimwood J."/>
            <person name="Barry K."/>
            <person name="Healey A."/>
            <person name="Mamidi S."/>
            <person name="Sreedasyam A."/>
            <person name="Shu S."/>
            <person name="Feldman M."/>
            <person name="Wu J."/>
            <person name="Yu Y."/>
            <person name="Chen C."/>
            <person name="Johnson J."/>
            <person name="Rokhsar D."/>
            <person name="Baxter I."/>
            <person name="Schmutz J."/>
            <person name="Brutnell T."/>
            <person name="Kellogg E."/>
        </authorList>
    </citation>
    <scope>NUCLEOTIDE SEQUENCE [LARGE SCALE GENOMIC DNA]</scope>
</reference>
<organism evidence="1 2">
    <name type="scientific">Setaria viridis</name>
    <name type="common">Green bristlegrass</name>
    <name type="synonym">Setaria italica subsp. viridis</name>
    <dbReference type="NCBI Taxonomy" id="4556"/>
    <lineage>
        <taxon>Eukaryota</taxon>
        <taxon>Viridiplantae</taxon>
        <taxon>Streptophyta</taxon>
        <taxon>Embryophyta</taxon>
        <taxon>Tracheophyta</taxon>
        <taxon>Spermatophyta</taxon>
        <taxon>Magnoliopsida</taxon>
        <taxon>Liliopsida</taxon>
        <taxon>Poales</taxon>
        <taxon>Poaceae</taxon>
        <taxon>PACMAD clade</taxon>
        <taxon>Panicoideae</taxon>
        <taxon>Panicodae</taxon>
        <taxon>Paniceae</taxon>
        <taxon>Cenchrinae</taxon>
        <taxon>Setaria</taxon>
    </lineage>
</organism>
<proteinExistence type="predicted"/>
<dbReference type="Proteomes" id="UP000298652">
    <property type="component" value="Chromosome 3"/>
</dbReference>
<evidence type="ECO:0000313" key="1">
    <source>
        <dbReference type="EMBL" id="TKW26116.1"/>
    </source>
</evidence>
<protein>
    <submittedName>
        <fullName evidence="1">Uncharacterized protein</fullName>
    </submittedName>
</protein>
<gene>
    <name evidence="1" type="ORF">SEVIR_3G165300v2</name>
</gene>
<dbReference type="EMBL" id="CM016554">
    <property type="protein sequence ID" value="TKW26116.1"/>
    <property type="molecule type" value="Genomic_DNA"/>
</dbReference>
<evidence type="ECO:0000313" key="2">
    <source>
        <dbReference type="Proteomes" id="UP000298652"/>
    </source>
</evidence>
<name>A0A4V6D9I6_SETVI</name>
<sequence>MGVAEVKGLRSLIILVLWEIWNERNIRIFQNKEQTIHRKVNKIKDQTATWIAAGAKHLEFIINTPPSVANAVPVYPALCACTSVDRMEKLGLRNMWPLPARLIFPNCFRGIGLSARPLSRRWLFPSRRVGDSSPQFAVRRSSSLIPLSMTLLVL</sequence>
<accession>A0A4V6D9I6</accession>
<keyword evidence="2" id="KW-1185">Reference proteome</keyword>
<dbReference type="AlphaFoldDB" id="A0A4V6D9I6"/>